<evidence type="ECO:0000256" key="4">
    <source>
        <dbReference type="ARBA" id="ARBA00022777"/>
    </source>
</evidence>
<dbReference type="GO" id="GO:0005737">
    <property type="term" value="C:cytoplasm"/>
    <property type="evidence" value="ECO:0007669"/>
    <property type="project" value="UniProtKB-SubCell"/>
</dbReference>
<dbReference type="PROSITE" id="PS50011">
    <property type="entry name" value="PROTEIN_KINASE_DOM"/>
    <property type="match status" value="1"/>
</dbReference>
<evidence type="ECO:0000256" key="6">
    <source>
        <dbReference type="ARBA" id="ARBA00037368"/>
    </source>
</evidence>
<gene>
    <name evidence="10" type="ORF">METZ01_LOCUS68932</name>
</gene>
<dbReference type="GO" id="GO:0004672">
    <property type="term" value="F:protein kinase activity"/>
    <property type="evidence" value="ECO:0007669"/>
    <property type="project" value="InterPro"/>
</dbReference>
<dbReference type="GO" id="GO:0005524">
    <property type="term" value="F:ATP binding"/>
    <property type="evidence" value="ECO:0007669"/>
    <property type="project" value="InterPro"/>
</dbReference>
<dbReference type="GO" id="GO:0047992">
    <property type="term" value="F:hydroxylysine kinase activity"/>
    <property type="evidence" value="ECO:0007669"/>
    <property type="project" value="UniProtKB-EC"/>
</dbReference>
<dbReference type="EC" id="2.7.1.81" evidence="7"/>
<comment type="subcellular location">
    <subcellularLocation>
        <location evidence="1">Cytoplasm</location>
    </subcellularLocation>
</comment>
<dbReference type="Gene3D" id="3.90.1200.10">
    <property type="match status" value="1"/>
</dbReference>
<sequence>MSIFNTLPPLFRSTDIEKIAFDHFGLNVKAAKLNSERDQNFYLSDISGQEYVMKIFNEEEELQIVDMQNQVLYHITEAAPSIRVSSVVKTLNRSDILEYVHHGTVHLVRVLNYVPGQQLKDMDHNVLSMLKLGNFLGDLDHALIGFIHPAAKRRFPWDIRNIDFIETHYSNLWDQRKCHLIDHFIGQYKKNILPKETQLRKAVIHNDSNDHNILVSDNKNTIGIIDFGDMVHTYIVCEPA</sequence>
<protein>
    <recommendedName>
        <fullName evidence="8">Hydroxylysine kinase</fullName>
        <ecNumber evidence="7">2.7.1.81</ecNumber>
    </recommendedName>
</protein>
<evidence type="ECO:0000259" key="9">
    <source>
        <dbReference type="PROSITE" id="PS50011"/>
    </source>
</evidence>
<dbReference type="PANTHER" id="PTHR21064">
    <property type="entry name" value="AMINOGLYCOSIDE PHOSPHOTRANSFERASE DOMAIN-CONTAINING PROTEIN-RELATED"/>
    <property type="match status" value="1"/>
</dbReference>
<comment type="function">
    <text evidence="6">Catalyzes the GTP-dependent phosphorylation of 5-hydroxy-L-lysine.</text>
</comment>
<keyword evidence="2" id="KW-0963">Cytoplasm</keyword>
<evidence type="ECO:0000256" key="2">
    <source>
        <dbReference type="ARBA" id="ARBA00022490"/>
    </source>
</evidence>
<evidence type="ECO:0000313" key="10">
    <source>
        <dbReference type="EMBL" id="SVA16078.1"/>
    </source>
</evidence>
<dbReference type="InterPro" id="IPR002575">
    <property type="entry name" value="Aminoglycoside_PTrfase"/>
</dbReference>
<feature type="non-terminal residue" evidence="10">
    <location>
        <position position="240"/>
    </location>
</feature>
<dbReference type="PANTHER" id="PTHR21064:SF1">
    <property type="entry name" value="HYDROXYLYSINE KINASE"/>
    <property type="match status" value="1"/>
</dbReference>
<evidence type="ECO:0000256" key="3">
    <source>
        <dbReference type="ARBA" id="ARBA00022679"/>
    </source>
</evidence>
<proteinExistence type="predicted"/>
<feature type="domain" description="Protein kinase" evidence="9">
    <location>
        <begin position="13"/>
        <end position="240"/>
    </location>
</feature>
<comment type="catalytic activity">
    <reaction evidence="5">
        <text>(5R)-5-hydroxy-L-lysine + GTP = (5R)-5-phosphooxy-L-lysine + GDP + H(+)</text>
        <dbReference type="Rhea" id="RHEA:19049"/>
        <dbReference type="ChEBI" id="CHEBI:15378"/>
        <dbReference type="ChEBI" id="CHEBI:37565"/>
        <dbReference type="ChEBI" id="CHEBI:57882"/>
        <dbReference type="ChEBI" id="CHEBI:58189"/>
        <dbReference type="ChEBI" id="CHEBI:58357"/>
        <dbReference type="EC" id="2.7.1.81"/>
    </reaction>
</comment>
<evidence type="ECO:0000256" key="1">
    <source>
        <dbReference type="ARBA" id="ARBA00004496"/>
    </source>
</evidence>
<name>A0A381TKM1_9ZZZZ</name>
<keyword evidence="3" id="KW-0808">Transferase</keyword>
<reference evidence="10" key="1">
    <citation type="submission" date="2018-05" db="EMBL/GenBank/DDBJ databases">
        <authorList>
            <person name="Lanie J.A."/>
            <person name="Ng W.-L."/>
            <person name="Kazmierczak K.M."/>
            <person name="Andrzejewski T.M."/>
            <person name="Davidsen T.M."/>
            <person name="Wayne K.J."/>
            <person name="Tettelin H."/>
            <person name="Glass J.I."/>
            <person name="Rusch D."/>
            <person name="Podicherti R."/>
            <person name="Tsui H.-C.T."/>
            <person name="Winkler M.E."/>
        </authorList>
    </citation>
    <scope>NUCLEOTIDE SEQUENCE</scope>
</reference>
<evidence type="ECO:0000256" key="7">
    <source>
        <dbReference type="ARBA" id="ARBA00038873"/>
    </source>
</evidence>
<dbReference type="Pfam" id="PF01636">
    <property type="entry name" value="APH"/>
    <property type="match status" value="1"/>
</dbReference>
<evidence type="ECO:0000256" key="8">
    <source>
        <dbReference type="ARBA" id="ARBA00040505"/>
    </source>
</evidence>
<keyword evidence="4" id="KW-0418">Kinase</keyword>
<organism evidence="10">
    <name type="scientific">marine metagenome</name>
    <dbReference type="NCBI Taxonomy" id="408172"/>
    <lineage>
        <taxon>unclassified sequences</taxon>
        <taxon>metagenomes</taxon>
        <taxon>ecological metagenomes</taxon>
    </lineage>
</organism>
<dbReference type="SUPFAM" id="SSF56112">
    <property type="entry name" value="Protein kinase-like (PK-like)"/>
    <property type="match status" value="1"/>
</dbReference>
<dbReference type="AlphaFoldDB" id="A0A381TKM1"/>
<dbReference type="InterPro" id="IPR000719">
    <property type="entry name" value="Prot_kinase_dom"/>
</dbReference>
<evidence type="ECO:0000256" key="5">
    <source>
        <dbReference type="ARBA" id="ARBA00036820"/>
    </source>
</evidence>
<dbReference type="InterPro" id="IPR050249">
    <property type="entry name" value="Pseudomonas-type_ThrB"/>
</dbReference>
<dbReference type="EMBL" id="UINC01004679">
    <property type="protein sequence ID" value="SVA16078.1"/>
    <property type="molecule type" value="Genomic_DNA"/>
</dbReference>
<accession>A0A381TKM1</accession>
<dbReference type="InterPro" id="IPR011009">
    <property type="entry name" value="Kinase-like_dom_sf"/>
</dbReference>